<dbReference type="Gene3D" id="2.60.40.420">
    <property type="entry name" value="Cupredoxins - blue copper proteins"/>
    <property type="match status" value="4"/>
</dbReference>
<accession>A0A930VCL8</accession>
<sequence length="610" mass="67430">MASRGVRLVAGRVGMVALIALAVGFTAADPLGARTQAVSARPSAARDAVTIVIGVGGAVHGYSPRSVSVERGGQLVVQNDDNVTHTVTSEAVGTQGDPLFDQLVPAHSSRTLVLPSTLGAGEYAFYCSFHPTMHGTLVVTGEPGQVPEPPDFEQELRIPEVLNGSDLTIHVRRAPVRVMPHGPRTRMWTYGGTFPGPTIKRPTGTTTRVTFVNDLPRRAGSLTVHQHGGHQTSADDGQPTRQLIVRGDSRTYTYRLVEGGKPMPASFRFYHDHRMGRTAPNNWRGLQGMFLVTDEREERLGLPSGRFDVPLHISERSFTPHNQLTDPFPGARMHEWMTGPQAPPNDATVGRRVLVNGQFAPYLKVRPGRYRLRLLDASLFSAYDLALSSGRPFVQVGTGSGLLPHKVVRQDILLGPAQRADVVVDFTGQAGENVLLSSIPRSDATVGTGTRSAAIMQFRVRGRPPTRDARVPDALRPVPHLDVPSTVSKTWTFDLTKSGHGSYWSINDKMFDPGRVDHRVRLGSIERWRLRNTSDVTHYVHLHEEQWRTISRDGRPPPPWERGFEDTWRLDPGETVEVAARFTDYRGVFMVHCHMLDHEDHGMMAQFEVY</sequence>
<reference evidence="7" key="1">
    <citation type="submission" date="2020-11" db="EMBL/GenBank/DDBJ databases">
        <title>Nocardioides sp. nov., isolated from Soil of Cynanchum wilfordii Hemsley rhizosphere.</title>
        <authorList>
            <person name="Lee J.-S."/>
            <person name="Suh M.K."/>
            <person name="Kim J.-S."/>
        </authorList>
    </citation>
    <scope>NUCLEOTIDE SEQUENCE</scope>
    <source>
        <strain evidence="7">KCTC 19275</strain>
    </source>
</reference>
<dbReference type="InterPro" id="IPR011706">
    <property type="entry name" value="Cu-oxidase_C"/>
</dbReference>
<feature type="domain" description="EfeO-type cupredoxin-like" evidence="6">
    <location>
        <begin position="43"/>
        <end position="139"/>
    </location>
</feature>
<dbReference type="GO" id="GO:0016491">
    <property type="term" value="F:oxidoreductase activity"/>
    <property type="evidence" value="ECO:0007669"/>
    <property type="project" value="UniProtKB-KW"/>
</dbReference>
<dbReference type="Proteomes" id="UP000640489">
    <property type="component" value="Unassembled WGS sequence"/>
</dbReference>
<dbReference type="AlphaFoldDB" id="A0A930VCL8"/>
<comment type="similarity">
    <text evidence="1">Belongs to the multicopper oxidase family.</text>
</comment>
<dbReference type="InterPro" id="IPR028096">
    <property type="entry name" value="EfeO_Cupredoxin"/>
</dbReference>
<dbReference type="Pfam" id="PF07731">
    <property type="entry name" value="Cu-oxidase_2"/>
    <property type="match status" value="1"/>
</dbReference>
<name>A0A930VCL8_9ACTN</name>
<keyword evidence="3" id="KW-0560">Oxidoreductase</keyword>
<dbReference type="InterPro" id="IPR045087">
    <property type="entry name" value="Cu-oxidase_fam"/>
</dbReference>
<dbReference type="PANTHER" id="PTHR48267">
    <property type="entry name" value="CUPREDOXIN SUPERFAMILY PROTEIN"/>
    <property type="match status" value="1"/>
</dbReference>
<protein>
    <submittedName>
        <fullName evidence="7">Multicopper oxidase domain-containing protein</fullName>
    </submittedName>
</protein>
<evidence type="ECO:0000259" key="6">
    <source>
        <dbReference type="Pfam" id="PF13473"/>
    </source>
</evidence>
<proteinExistence type="inferred from homology"/>
<dbReference type="PROSITE" id="PS00080">
    <property type="entry name" value="MULTICOPPER_OXIDASE2"/>
    <property type="match status" value="1"/>
</dbReference>
<keyword evidence="8" id="KW-1185">Reference proteome</keyword>
<organism evidence="7 8">
    <name type="scientific">Nocardioides islandensis</name>
    <dbReference type="NCBI Taxonomy" id="433663"/>
    <lineage>
        <taxon>Bacteria</taxon>
        <taxon>Bacillati</taxon>
        <taxon>Actinomycetota</taxon>
        <taxon>Actinomycetes</taxon>
        <taxon>Propionibacteriales</taxon>
        <taxon>Nocardioidaceae</taxon>
        <taxon>Nocardioides</taxon>
    </lineage>
</organism>
<evidence type="ECO:0000313" key="7">
    <source>
        <dbReference type="EMBL" id="MBF4764102.1"/>
    </source>
</evidence>
<dbReference type="RefSeq" id="WP_194707275.1">
    <property type="nucleotide sequence ID" value="NZ_JADKPN010000007.1"/>
</dbReference>
<dbReference type="SUPFAM" id="SSF49503">
    <property type="entry name" value="Cupredoxins"/>
    <property type="match status" value="4"/>
</dbReference>
<dbReference type="InterPro" id="IPR008972">
    <property type="entry name" value="Cupredoxin"/>
</dbReference>
<dbReference type="PANTHER" id="PTHR48267:SF1">
    <property type="entry name" value="BILIRUBIN OXIDASE"/>
    <property type="match status" value="1"/>
</dbReference>
<evidence type="ECO:0000259" key="4">
    <source>
        <dbReference type="Pfam" id="PF07731"/>
    </source>
</evidence>
<feature type="domain" description="Plastocyanin-like" evidence="4">
    <location>
        <begin position="495"/>
        <end position="609"/>
    </location>
</feature>
<comment type="caution">
    <text evidence="7">The sequence shown here is derived from an EMBL/GenBank/DDBJ whole genome shotgun (WGS) entry which is preliminary data.</text>
</comment>
<dbReference type="EMBL" id="JADKPN010000007">
    <property type="protein sequence ID" value="MBF4764102.1"/>
    <property type="molecule type" value="Genomic_DNA"/>
</dbReference>
<gene>
    <name evidence="7" type="ORF">ISU07_13285</name>
</gene>
<dbReference type="GO" id="GO:0005507">
    <property type="term" value="F:copper ion binding"/>
    <property type="evidence" value="ECO:0007669"/>
    <property type="project" value="InterPro"/>
</dbReference>
<keyword evidence="2" id="KW-0479">Metal-binding</keyword>
<dbReference type="Pfam" id="PF07732">
    <property type="entry name" value="Cu-oxidase_3"/>
    <property type="match status" value="1"/>
</dbReference>
<evidence type="ECO:0000256" key="3">
    <source>
        <dbReference type="ARBA" id="ARBA00023002"/>
    </source>
</evidence>
<evidence type="ECO:0000313" key="8">
    <source>
        <dbReference type="Proteomes" id="UP000640489"/>
    </source>
</evidence>
<dbReference type="InterPro" id="IPR011707">
    <property type="entry name" value="Cu-oxidase-like_N"/>
</dbReference>
<evidence type="ECO:0000256" key="1">
    <source>
        <dbReference type="ARBA" id="ARBA00010609"/>
    </source>
</evidence>
<dbReference type="Pfam" id="PF13473">
    <property type="entry name" value="Cupredoxin_1"/>
    <property type="match status" value="1"/>
</dbReference>
<feature type="domain" description="Plastocyanin-like" evidence="5">
    <location>
        <begin position="181"/>
        <end position="296"/>
    </location>
</feature>
<dbReference type="InterPro" id="IPR002355">
    <property type="entry name" value="Cu_oxidase_Cu_BS"/>
</dbReference>
<evidence type="ECO:0000259" key="5">
    <source>
        <dbReference type="Pfam" id="PF07732"/>
    </source>
</evidence>
<evidence type="ECO:0000256" key="2">
    <source>
        <dbReference type="ARBA" id="ARBA00022723"/>
    </source>
</evidence>